<accession>E1YGA7</accession>
<organism evidence="1">
    <name type="scientific">uncultured Desulfobacterium sp</name>
    <dbReference type="NCBI Taxonomy" id="201089"/>
    <lineage>
        <taxon>Bacteria</taxon>
        <taxon>Pseudomonadati</taxon>
        <taxon>Thermodesulfobacteriota</taxon>
        <taxon>Desulfobacteria</taxon>
        <taxon>Desulfobacterales</taxon>
        <taxon>Desulfobacteriaceae</taxon>
        <taxon>Desulfobacterium</taxon>
        <taxon>environmental samples</taxon>
    </lineage>
</organism>
<protein>
    <submittedName>
        <fullName evidence="1">Uncharacterized protein</fullName>
    </submittedName>
</protein>
<reference evidence="1" key="1">
    <citation type="journal article" date="2011" name="Environ. Microbiol.">
        <title>Genomic insights into the metabolic potential of the polycyclic aromatic hydrocarbon degrading sulfate-reducing Deltaproteobacterium N47.</title>
        <authorList>
            <person name="Bergmann F."/>
            <person name="Selesi D."/>
            <person name="Weinmaier T."/>
            <person name="Tischler P."/>
            <person name="Rattei T."/>
            <person name="Meckenstock R.U."/>
        </authorList>
    </citation>
    <scope>NUCLEOTIDE SEQUENCE</scope>
</reference>
<gene>
    <name evidence="1" type="ORF">N47_J05820</name>
</gene>
<dbReference type="EMBL" id="FR695872">
    <property type="protein sequence ID" value="CBX29601.1"/>
    <property type="molecule type" value="Genomic_DNA"/>
</dbReference>
<sequence length="68" mass="7431">MVVHTFSKGYRNHKGFGWILVLEADLAKAFAPVANLKKQFMLIALGISSIAASIPGDHHNFTGNFSFP</sequence>
<evidence type="ECO:0000313" key="1">
    <source>
        <dbReference type="EMBL" id="CBX29601.1"/>
    </source>
</evidence>
<proteinExistence type="predicted"/>
<dbReference type="AlphaFoldDB" id="E1YGA7"/>
<name>E1YGA7_9BACT</name>